<dbReference type="PANTHER" id="PTHR47429:SF2">
    <property type="entry name" value="PROTEIN TWIN LOV 1"/>
    <property type="match status" value="1"/>
</dbReference>
<feature type="domain" description="PAS" evidence="5">
    <location>
        <begin position="61"/>
        <end position="114"/>
    </location>
</feature>
<protein>
    <submittedName>
        <fullName evidence="7">PAS domain S-box-containing protein</fullName>
    </submittedName>
</protein>
<proteinExistence type="predicted"/>
<name>A0A1M4VQV8_9BACT</name>
<feature type="coiled-coil region" evidence="4">
    <location>
        <begin position="19"/>
        <end position="46"/>
    </location>
</feature>
<keyword evidence="1" id="KW-0285">Flavoprotein</keyword>
<evidence type="ECO:0000256" key="4">
    <source>
        <dbReference type="SAM" id="Coils"/>
    </source>
</evidence>
<dbReference type="EMBL" id="FQUS01000003">
    <property type="protein sequence ID" value="SHE71192.1"/>
    <property type="molecule type" value="Genomic_DNA"/>
</dbReference>
<evidence type="ECO:0000259" key="6">
    <source>
        <dbReference type="PROSITE" id="PS50113"/>
    </source>
</evidence>
<feature type="domain" description="PAC" evidence="6">
    <location>
        <begin position="117"/>
        <end position="169"/>
    </location>
</feature>
<dbReference type="Proteomes" id="UP000184041">
    <property type="component" value="Unassembled WGS sequence"/>
</dbReference>
<keyword evidence="8" id="KW-1185">Reference proteome</keyword>
<dbReference type="PROSITE" id="PS50112">
    <property type="entry name" value="PAS"/>
    <property type="match status" value="2"/>
</dbReference>
<dbReference type="InterPro" id="IPR000700">
    <property type="entry name" value="PAS-assoc_C"/>
</dbReference>
<dbReference type="NCBIfam" id="TIGR00229">
    <property type="entry name" value="sensory_box"/>
    <property type="match status" value="2"/>
</dbReference>
<dbReference type="CDD" id="cd00130">
    <property type="entry name" value="PAS"/>
    <property type="match status" value="2"/>
</dbReference>
<accession>A0A1M4VQV8</accession>
<dbReference type="PROSITE" id="PS50113">
    <property type="entry name" value="PAC"/>
    <property type="match status" value="1"/>
</dbReference>
<evidence type="ECO:0000256" key="2">
    <source>
        <dbReference type="ARBA" id="ARBA00022643"/>
    </source>
</evidence>
<keyword evidence="3" id="KW-0157">Chromophore</keyword>
<gene>
    <name evidence="7" type="ORF">SAMN05443144_1038</name>
</gene>
<dbReference type="InterPro" id="IPR000014">
    <property type="entry name" value="PAS"/>
</dbReference>
<dbReference type="STRING" id="1194090.SAMN05443144_1038"/>
<dbReference type="SUPFAM" id="SSF55785">
    <property type="entry name" value="PYP-like sensor domain (PAS domain)"/>
    <property type="match status" value="2"/>
</dbReference>
<dbReference type="OrthoDB" id="9808408at2"/>
<keyword evidence="4" id="KW-0175">Coiled coil</keyword>
<dbReference type="RefSeq" id="WP_073059388.1">
    <property type="nucleotide sequence ID" value="NZ_FQUS01000003.1"/>
</dbReference>
<evidence type="ECO:0000313" key="7">
    <source>
        <dbReference type="EMBL" id="SHE71192.1"/>
    </source>
</evidence>
<dbReference type="Pfam" id="PF13426">
    <property type="entry name" value="PAS_9"/>
    <property type="match status" value="2"/>
</dbReference>
<dbReference type="AlphaFoldDB" id="A0A1M4VQV8"/>
<dbReference type="SMART" id="SM00091">
    <property type="entry name" value="PAS"/>
    <property type="match status" value="2"/>
</dbReference>
<dbReference type="Gene3D" id="3.30.450.20">
    <property type="entry name" value="PAS domain"/>
    <property type="match status" value="2"/>
</dbReference>
<evidence type="ECO:0000313" key="8">
    <source>
        <dbReference type="Proteomes" id="UP000184041"/>
    </source>
</evidence>
<organism evidence="7 8">
    <name type="scientific">Fodinibius roseus</name>
    <dbReference type="NCBI Taxonomy" id="1194090"/>
    <lineage>
        <taxon>Bacteria</taxon>
        <taxon>Pseudomonadati</taxon>
        <taxon>Balneolota</taxon>
        <taxon>Balneolia</taxon>
        <taxon>Balneolales</taxon>
        <taxon>Balneolaceae</taxon>
        <taxon>Fodinibius</taxon>
    </lineage>
</organism>
<sequence length="309" mass="35885">MVPDDINKLKNFCKDEQSFQDLKEIVTTLTDEKEEAERRLSLLESATSEGYESIMITELNLEEPGPRIVYVNDGFCAMTGYAKEEVIGKTPRILQGPKTDREVLERLKERLTKGRCFFGQTVNYRKDGSEFINQWDIHPLTDEQGNPTHWVSYQHDITKRKHAEKQFVDTQIEFDELREQTHCTMIDVDAEGNIISANNAFLSLTGYENEELKKHKVWEIFPNKYKNSLKERFDEAEEATRLNGKEFKGIIKHKSGIPIQVKGVSRLLTLKDQQVIRAEIQNISFQKKVMDTLQKHQRTFGRNVNNDAK</sequence>
<dbReference type="PANTHER" id="PTHR47429">
    <property type="entry name" value="PROTEIN TWIN LOV 1"/>
    <property type="match status" value="1"/>
</dbReference>
<evidence type="ECO:0000256" key="3">
    <source>
        <dbReference type="ARBA" id="ARBA00022991"/>
    </source>
</evidence>
<dbReference type="SMART" id="SM00086">
    <property type="entry name" value="PAC"/>
    <property type="match status" value="1"/>
</dbReference>
<keyword evidence="2" id="KW-0288">FMN</keyword>
<evidence type="ECO:0000259" key="5">
    <source>
        <dbReference type="PROSITE" id="PS50112"/>
    </source>
</evidence>
<dbReference type="InterPro" id="IPR001610">
    <property type="entry name" value="PAC"/>
</dbReference>
<feature type="domain" description="PAS" evidence="5">
    <location>
        <begin position="170"/>
        <end position="240"/>
    </location>
</feature>
<reference evidence="7 8" key="1">
    <citation type="submission" date="2016-11" db="EMBL/GenBank/DDBJ databases">
        <authorList>
            <person name="Jaros S."/>
            <person name="Januszkiewicz K."/>
            <person name="Wedrychowicz H."/>
        </authorList>
    </citation>
    <scope>NUCLEOTIDE SEQUENCE [LARGE SCALE GENOMIC DNA]</scope>
    <source>
        <strain evidence="7 8">DSM 21986</strain>
    </source>
</reference>
<dbReference type="InterPro" id="IPR035965">
    <property type="entry name" value="PAS-like_dom_sf"/>
</dbReference>
<evidence type="ECO:0000256" key="1">
    <source>
        <dbReference type="ARBA" id="ARBA00022630"/>
    </source>
</evidence>